<gene>
    <name evidence="1" type="ORF">KPSA3_07479</name>
</gene>
<evidence type="ECO:0000313" key="2">
    <source>
        <dbReference type="Proteomes" id="UP000248291"/>
    </source>
</evidence>
<name>A0AAN4QCF0_PSESF</name>
<dbReference type="EMBL" id="BGKA01000293">
    <property type="protein sequence ID" value="GBH21432.1"/>
    <property type="molecule type" value="Genomic_DNA"/>
</dbReference>
<evidence type="ECO:0000313" key="1">
    <source>
        <dbReference type="EMBL" id="GBH21432.1"/>
    </source>
</evidence>
<dbReference type="AlphaFoldDB" id="A0AAN4QCF0"/>
<organism evidence="1 2">
    <name type="scientific">Pseudomonas syringae pv. actinidiae</name>
    <dbReference type="NCBI Taxonomy" id="103796"/>
    <lineage>
        <taxon>Bacteria</taxon>
        <taxon>Pseudomonadati</taxon>
        <taxon>Pseudomonadota</taxon>
        <taxon>Gammaproteobacteria</taxon>
        <taxon>Pseudomonadales</taxon>
        <taxon>Pseudomonadaceae</taxon>
        <taxon>Pseudomonas</taxon>
        <taxon>Pseudomonas syringae</taxon>
    </lineage>
</organism>
<comment type="caution">
    <text evidence="1">The sequence shown here is derived from an EMBL/GenBank/DDBJ whole genome shotgun (WGS) entry which is preliminary data.</text>
</comment>
<reference evidence="1 2" key="1">
    <citation type="submission" date="2018-04" db="EMBL/GenBank/DDBJ databases">
        <title>Draft genome sequence of Pseudomonas syringae pv. actinidiae biovar 3 strains isolated from kiwifruit in Kagawa prefecture.</title>
        <authorList>
            <person name="Tabuchi M."/>
            <person name="Saito M."/>
            <person name="Fujiwara S."/>
            <person name="Sasa N."/>
            <person name="Akimitsu K."/>
            <person name="Gomi K."/>
            <person name="Konishi-Sugita S."/>
            <person name="Hamano K."/>
            <person name="Kataoka I."/>
        </authorList>
    </citation>
    <scope>NUCLEOTIDE SEQUENCE [LARGE SCALE GENOMIC DNA]</scope>
    <source>
        <strain evidence="1 2">MAFF212211</strain>
    </source>
</reference>
<sequence>MTSKPRYIISAIAQPNCILPNASLTNCALQHFIEELCDFFREGLK</sequence>
<accession>A0AAN4QCF0</accession>
<protein>
    <submittedName>
        <fullName evidence="1">Uncharacterized protein</fullName>
    </submittedName>
</protein>
<dbReference type="Proteomes" id="UP000248291">
    <property type="component" value="Unassembled WGS sequence"/>
</dbReference>
<proteinExistence type="predicted"/>